<dbReference type="PANTHER" id="PTHR43712:SF2">
    <property type="entry name" value="O-METHYLTRANSFERASE CICE"/>
    <property type="match status" value="1"/>
</dbReference>
<accession>A0A432MM36</accession>
<dbReference type="PANTHER" id="PTHR43712">
    <property type="entry name" value="PUTATIVE (AFU_ORTHOLOGUE AFUA_4G14580)-RELATED"/>
    <property type="match status" value="1"/>
</dbReference>
<name>A0A432MM36_9BACT</name>
<keyword evidence="6" id="KW-1185">Reference proteome</keyword>
<dbReference type="GO" id="GO:0032259">
    <property type="term" value="P:methylation"/>
    <property type="evidence" value="ECO:0007669"/>
    <property type="project" value="UniProtKB-KW"/>
</dbReference>
<dbReference type="CDD" id="cd02440">
    <property type="entry name" value="AdoMet_MTases"/>
    <property type="match status" value="1"/>
</dbReference>
<dbReference type="InterPro" id="IPR001077">
    <property type="entry name" value="COMT_C"/>
</dbReference>
<evidence type="ECO:0000256" key="3">
    <source>
        <dbReference type="ARBA" id="ARBA00022691"/>
    </source>
</evidence>
<proteinExistence type="predicted"/>
<dbReference type="InterPro" id="IPR036388">
    <property type="entry name" value="WH-like_DNA-bd_sf"/>
</dbReference>
<dbReference type="SUPFAM" id="SSF46785">
    <property type="entry name" value="Winged helix' DNA-binding domain"/>
    <property type="match status" value="1"/>
</dbReference>
<organism evidence="5 6">
    <name type="scientific">Tautonia sociabilis</name>
    <dbReference type="NCBI Taxonomy" id="2080755"/>
    <lineage>
        <taxon>Bacteria</taxon>
        <taxon>Pseudomonadati</taxon>
        <taxon>Planctomycetota</taxon>
        <taxon>Planctomycetia</taxon>
        <taxon>Isosphaerales</taxon>
        <taxon>Isosphaeraceae</taxon>
        <taxon>Tautonia</taxon>
    </lineage>
</organism>
<dbReference type="Pfam" id="PF00891">
    <property type="entry name" value="Methyltransf_2"/>
    <property type="match status" value="1"/>
</dbReference>
<dbReference type="Gene3D" id="3.40.50.150">
    <property type="entry name" value="Vaccinia Virus protein VP39"/>
    <property type="match status" value="1"/>
</dbReference>
<evidence type="ECO:0000256" key="1">
    <source>
        <dbReference type="ARBA" id="ARBA00022603"/>
    </source>
</evidence>
<dbReference type="RefSeq" id="WP_126724616.1">
    <property type="nucleotide sequence ID" value="NZ_RYZH01000010.1"/>
</dbReference>
<feature type="domain" description="O-methyltransferase C-terminal" evidence="4">
    <location>
        <begin position="176"/>
        <end position="332"/>
    </location>
</feature>
<dbReference type="InterPro" id="IPR029063">
    <property type="entry name" value="SAM-dependent_MTases_sf"/>
</dbReference>
<keyword evidence="2 5" id="KW-0808">Transferase</keyword>
<dbReference type="GO" id="GO:0008171">
    <property type="term" value="F:O-methyltransferase activity"/>
    <property type="evidence" value="ECO:0007669"/>
    <property type="project" value="InterPro"/>
</dbReference>
<sequence>MSRHELHRPSTDPTPIFELFRGNFATELLTAAVAHFDVFGRLSRGPMAADDLRLALKLAERPAVVLFTALRAMGLLCRDDQGRLSLTELAREHLVPGGPFDVGGYIGLAARSPGVREMVDRLRSNHPNPSGSATEEGVAFVYREGLDSAMERESSARSLTLSLAGRARNVAPILAETYPLPECRTLLDVGGGSGLYSIAYLQRHPDLTAIVWDRPEVLKVALELAEELGVADRLECRSGDMFTDPVPHGSDVVLLSNILHDWDVPECRTLLSRLAEALSPGRRLLIHDVFLNDEMDGPLPIALYSASLFSLTEGRAYSAAEYREMLTDAGFEPGEVVPTLVHCGVLPAVRSS</sequence>
<reference evidence="5 6" key="1">
    <citation type="submission" date="2018-12" db="EMBL/GenBank/DDBJ databases">
        <authorList>
            <person name="Toschakov S.V."/>
        </authorList>
    </citation>
    <scope>NUCLEOTIDE SEQUENCE [LARGE SCALE GENOMIC DNA]</scope>
    <source>
        <strain evidence="5 6">GM2012</strain>
    </source>
</reference>
<dbReference type="OrthoDB" id="9766840at2"/>
<reference evidence="5 6" key="2">
    <citation type="submission" date="2019-01" db="EMBL/GenBank/DDBJ databases">
        <title>Tautonia sociabilis, a novel thermotolerant planctomycete of Isosphaeraceae family, isolated from a 4000 m deep subterranean habitat.</title>
        <authorList>
            <person name="Kovaleva O.L."/>
            <person name="Elcheninov A.G."/>
            <person name="Van Heerden E."/>
            <person name="Toshchakov S.V."/>
            <person name="Novikov A."/>
            <person name="Bonch-Osmolovskaya E.A."/>
            <person name="Kublanov I.V."/>
        </authorList>
    </citation>
    <scope>NUCLEOTIDE SEQUENCE [LARGE SCALE GENOMIC DNA]</scope>
    <source>
        <strain evidence="5 6">GM2012</strain>
    </source>
</reference>
<evidence type="ECO:0000313" key="6">
    <source>
        <dbReference type="Proteomes" id="UP000280296"/>
    </source>
</evidence>
<comment type="caution">
    <text evidence="5">The sequence shown here is derived from an EMBL/GenBank/DDBJ whole genome shotgun (WGS) entry which is preliminary data.</text>
</comment>
<keyword evidence="3" id="KW-0949">S-adenosyl-L-methionine</keyword>
<dbReference type="InterPro" id="IPR036390">
    <property type="entry name" value="WH_DNA-bd_sf"/>
</dbReference>
<evidence type="ECO:0000313" key="5">
    <source>
        <dbReference type="EMBL" id="RUL88481.1"/>
    </source>
</evidence>
<dbReference type="Gene3D" id="1.10.10.10">
    <property type="entry name" value="Winged helix-like DNA-binding domain superfamily/Winged helix DNA-binding domain"/>
    <property type="match status" value="1"/>
</dbReference>
<dbReference type="Proteomes" id="UP000280296">
    <property type="component" value="Unassembled WGS sequence"/>
</dbReference>
<keyword evidence="1 5" id="KW-0489">Methyltransferase</keyword>
<evidence type="ECO:0000259" key="4">
    <source>
        <dbReference type="Pfam" id="PF00891"/>
    </source>
</evidence>
<evidence type="ECO:0000256" key="2">
    <source>
        <dbReference type="ARBA" id="ARBA00022679"/>
    </source>
</evidence>
<dbReference type="SUPFAM" id="SSF53335">
    <property type="entry name" value="S-adenosyl-L-methionine-dependent methyltransferases"/>
    <property type="match status" value="1"/>
</dbReference>
<dbReference type="PROSITE" id="PS51683">
    <property type="entry name" value="SAM_OMT_II"/>
    <property type="match status" value="1"/>
</dbReference>
<dbReference type="AlphaFoldDB" id="A0A432MM36"/>
<gene>
    <name evidence="5" type="ORF">TsocGM_07140</name>
</gene>
<dbReference type="EMBL" id="RYZH01000010">
    <property type="protein sequence ID" value="RUL88481.1"/>
    <property type="molecule type" value="Genomic_DNA"/>
</dbReference>
<dbReference type="InterPro" id="IPR016461">
    <property type="entry name" value="COMT-like"/>
</dbReference>
<protein>
    <submittedName>
        <fullName evidence="5">Methyltransferase domain-containing protein</fullName>
    </submittedName>
</protein>